<keyword evidence="2" id="KW-1185">Reference proteome</keyword>
<name>A0A8J6ISJ8_9ALTE</name>
<proteinExistence type="predicted"/>
<evidence type="ECO:0000313" key="1">
    <source>
        <dbReference type="EMBL" id="MBC3765634.1"/>
    </source>
</evidence>
<dbReference type="EMBL" id="JACNEP010000004">
    <property type="protein sequence ID" value="MBC3765634.1"/>
    <property type="molecule type" value="Genomic_DNA"/>
</dbReference>
<dbReference type="Pfam" id="PF07366">
    <property type="entry name" value="SnoaL"/>
    <property type="match status" value="1"/>
</dbReference>
<dbReference type="Proteomes" id="UP000601768">
    <property type="component" value="Unassembled WGS sequence"/>
</dbReference>
<dbReference type="AlphaFoldDB" id="A0A8J6ISJ8"/>
<organism evidence="1 2">
    <name type="scientific">Neptunicella marina</name>
    <dbReference type="NCBI Taxonomy" id="2125989"/>
    <lineage>
        <taxon>Bacteria</taxon>
        <taxon>Pseudomonadati</taxon>
        <taxon>Pseudomonadota</taxon>
        <taxon>Gammaproteobacteria</taxon>
        <taxon>Alteromonadales</taxon>
        <taxon>Alteromonadaceae</taxon>
        <taxon>Neptunicella</taxon>
    </lineage>
</organism>
<reference evidence="1" key="2">
    <citation type="submission" date="2020-08" db="EMBL/GenBank/DDBJ databases">
        <authorList>
            <person name="Lai Q."/>
        </authorList>
    </citation>
    <scope>NUCLEOTIDE SEQUENCE</scope>
    <source>
        <strain evidence="1">S27-2</strain>
    </source>
</reference>
<dbReference type="InterPro" id="IPR009959">
    <property type="entry name" value="Cyclase_SnoaL-like"/>
</dbReference>
<dbReference type="InterPro" id="IPR032710">
    <property type="entry name" value="NTF2-like_dom_sf"/>
</dbReference>
<gene>
    <name evidence="1" type="ORF">H8B19_07080</name>
</gene>
<dbReference type="Gene3D" id="3.10.450.50">
    <property type="match status" value="1"/>
</dbReference>
<sequence>MSIINKYEQNKSVVEQWFRGFWGNQAQLDVVEQFLAVDAKLVYPGRDIICGREGIREFMQGFRRAYPNLAFWQVGELIAEGDYVVGRFDGMGTHTGCRFNDPIVGVPDENSGLSIRLTGGSIRFHLIDGLIVEEKAQGQALTALPSAGNSWFEQLVSAY</sequence>
<evidence type="ECO:0000313" key="2">
    <source>
        <dbReference type="Proteomes" id="UP000601768"/>
    </source>
</evidence>
<dbReference type="SUPFAM" id="SSF54427">
    <property type="entry name" value="NTF2-like"/>
    <property type="match status" value="1"/>
</dbReference>
<protein>
    <submittedName>
        <fullName evidence="1">Ester cyclase</fullName>
    </submittedName>
</protein>
<dbReference type="RefSeq" id="WP_186506100.1">
    <property type="nucleotide sequence ID" value="NZ_JACNEP010000004.1"/>
</dbReference>
<comment type="caution">
    <text evidence="1">The sequence shown here is derived from an EMBL/GenBank/DDBJ whole genome shotgun (WGS) entry which is preliminary data.</text>
</comment>
<accession>A0A8J6ISJ8</accession>
<dbReference type="GO" id="GO:0030638">
    <property type="term" value="P:polyketide metabolic process"/>
    <property type="evidence" value="ECO:0007669"/>
    <property type="project" value="InterPro"/>
</dbReference>
<reference evidence="1" key="1">
    <citation type="journal article" date="2018" name="Int. J. Syst. Evol. Microbiol.">
        <title>Neptunicella marina gen. nov., sp. nov., isolated from surface seawater.</title>
        <authorList>
            <person name="Liu X."/>
            <person name="Lai Q."/>
            <person name="Du Y."/>
            <person name="Zhang X."/>
            <person name="Liu Z."/>
            <person name="Sun F."/>
            <person name="Shao Z."/>
        </authorList>
    </citation>
    <scope>NUCLEOTIDE SEQUENCE</scope>
    <source>
        <strain evidence="1">S27-2</strain>
    </source>
</reference>